<dbReference type="Proteomes" id="UP000538666">
    <property type="component" value="Unassembled WGS sequence"/>
</dbReference>
<evidence type="ECO:0000256" key="4">
    <source>
        <dbReference type="ARBA" id="ARBA00023163"/>
    </source>
</evidence>
<proteinExistence type="inferred from homology"/>
<dbReference type="CDD" id="cd08414">
    <property type="entry name" value="PBP2_LTTR_aromatics_like"/>
    <property type="match status" value="1"/>
</dbReference>
<dbReference type="RefSeq" id="WP_050058895.1">
    <property type="nucleotide sequence ID" value="NZ_JACHEK010000004.1"/>
</dbReference>
<dbReference type="AlphaFoldDB" id="A0A841JSW2"/>
<comment type="similarity">
    <text evidence="1">Belongs to the LysR transcriptional regulatory family.</text>
</comment>
<sequence length="288" mass="31718">MIENRHLRYFSVLARTLHMTRAAEQLHIAQPALTQNIQQLEEELGISLIHRNGRKLSLTVAGEVFLLEAERSLEKFEGAKFAAQRAGRGELGHIAIGFGTAADVVVVPRLVKSFADHYPDVAIQLKEMGSDDQVLALRSGEIDIAISYTTPNAEFNHRELPPESLIVLLNDQHRLAKQNSIDIADLRQDRLILPSKNVAATLSEAVMLEFAGYGLKPRSIQEVATWQTAIGLVSVGVGVSIMPVSVSAYTRENVVTRPIKNPGREVRLLLSWQRGNVSSVAQHLISAI</sequence>
<dbReference type="InterPro" id="IPR000847">
    <property type="entry name" value="LysR_HTH_N"/>
</dbReference>
<feature type="domain" description="HTH lysR-type" evidence="5">
    <location>
        <begin position="2"/>
        <end position="59"/>
    </location>
</feature>
<dbReference type="InterPro" id="IPR005119">
    <property type="entry name" value="LysR_subst-bd"/>
</dbReference>
<dbReference type="FunFam" id="1.10.10.10:FF:000001">
    <property type="entry name" value="LysR family transcriptional regulator"/>
    <property type="match status" value="1"/>
</dbReference>
<dbReference type="EMBL" id="JACHEK010000004">
    <property type="protein sequence ID" value="MBB6144493.1"/>
    <property type="molecule type" value="Genomic_DNA"/>
</dbReference>
<evidence type="ECO:0000256" key="2">
    <source>
        <dbReference type="ARBA" id="ARBA00023015"/>
    </source>
</evidence>
<evidence type="ECO:0000256" key="3">
    <source>
        <dbReference type="ARBA" id="ARBA00023125"/>
    </source>
</evidence>
<dbReference type="PANTHER" id="PTHR30346:SF28">
    <property type="entry name" value="HTH-TYPE TRANSCRIPTIONAL REGULATOR CYNR"/>
    <property type="match status" value="1"/>
</dbReference>
<organism evidence="6 7">
    <name type="scientific">Silvibacterium bohemicum</name>
    <dbReference type="NCBI Taxonomy" id="1577686"/>
    <lineage>
        <taxon>Bacteria</taxon>
        <taxon>Pseudomonadati</taxon>
        <taxon>Acidobacteriota</taxon>
        <taxon>Terriglobia</taxon>
        <taxon>Terriglobales</taxon>
        <taxon>Acidobacteriaceae</taxon>
        <taxon>Silvibacterium</taxon>
    </lineage>
</organism>
<dbReference type="PANTHER" id="PTHR30346">
    <property type="entry name" value="TRANSCRIPTIONAL DUAL REGULATOR HCAR-RELATED"/>
    <property type="match status" value="1"/>
</dbReference>
<evidence type="ECO:0000259" key="5">
    <source>
        <dbReference type="PROSITE" id="PS50931"/>
    </source>
</evidence>
<dbReference type="Pfam" id="PF03466">
    <property type="entry name" value="LysR_substrate"/>
    <property type="match status" value="1"/>
</dbReference>
<evidence type="ECO:0000313" key="7">
    <source>
        <dbReference type="Proteomes" id="UP000538666"/>
    </source>
</evidence>
<dbReference type="GO" id="GO:0003677">
    <property type="term" value="F:DNA binding"/>
    <property type="evidence" value="ECO:0007669"/>
    <property type="project" value="UniProtKB-KW"/>
</dbReference>
<dbReference type="GO" id="GO:0032993">
    <property type="term" value="C:protein-DNA complex"/>
    <property type="evidence" value="ECO:0007669"/>
    <property type="project" value="TreeGrafter"/>
</dbReference>
<keyword evidence="7" id="KW-1185">Reference proteome</keyword>
<reference evidence="6 7" key="1">
    <citation type="submission" date="2020-08" db="EMBL/GenBank/DDBJ databases">
        <title>Genomic Encyclopedia of Type Strains, Phase IV (KMG-IV): sequencing the most valuable type-strain genomes for metagenomic binning, comparative biology and taxonomic classification.</title>
        <authorList>
            <person name="Goeker M."/>
        </authorList>
    </citation>
    <scope>NUCLEOTIDE SEQUENCE [LARGE SCALE GENOMIC DNA]</scope>
    <source>
        <strain evidence="6 7">DSM 103733</strain>
    </source>
</reference>
<dbReference type="SUPFAM" id="SSF53850">
    <property type="entry name" value="Periplasmic binding protein-like II"/>
    <property type="match status" value="1"/>
</dbReference>
<evidence type="ECO:0000313" key="6">
    <source>
        <dbReference type="EMBL" id="MBB6144493.1"/>
    </source>
</evidence>
<evidence type="ECO:0000256" key="1">
    <source>
        <dbReference type="ARBA" id="ARBA00009437"/>
    </source>
</evidence>
<accession>A0A841JSW2</accession>
<dbReference type="InterPro" id="IPR036390">
    <property type="entry name" value="WH_DNA-bd_sf"/>
</dbReference>
<dbReference type="SUPFAM" id="SSF46785">
    <property type="entry name" value="Winged helix' DNA-binding domain"/>
    <property type="match status" value="1"/>
</dbReference>
<protein>
    <submittedName>
        <fullName evidence="6">DNA-binding transcriptional LysR family regulator</fullName>
    </submittedName>
</protein>
<keyword evidence="2" id="KW-0805">Transcription regulation</keyword>
<dbReference type="PROSITE" id="PS50931">
    <property type="entry name" value="HTH_LYSR"/>
    <property type="match status" value="1"/>
</dbReference>
<comment type="caution">
    <text evidence="6">The sequence shown here is derived from an EMBL/GenBank/DDBJ whole genome shotgun (WGS) entry which is preliminary data.</text>
</comment>
<dbReference type="Pfam" id="PF00126">
    <property type="entry name" value="HTH_1"/>
    <property type="match status" value="1"/>
</dbReference>
<dbReference type="Gene3D" id="3.40.190.10">
    <property type="entry name" value="Periplasmic binding protein-like II"/>
    <property type="match status" value="2"/>
</dbReference>
<dbReference type="InterPro" id="IPR036388">
    <property type="entry name" value="WH-like_DNA-bd_sf"/>
</dbReference>
<name>A0A841JSW2_9BACT</name>
<gene>
    <name evidence="6" type="ORF">HNQ77_002445</name>
</gene>
<dbReference type="GO" id="GO:0003700">
    <property type="term" value="F:DNA-binding transcription factor activity"/>
    <property type="evidence" value="ECO:0007669"/>
    <property type="project" value="InterPro"/>
</dbReference>
<dbReference type="Gene3D" id="1.10.10.10">
    <property type="entry name" value="Winged helix-like DNA-binding domain superfamily/Winged helix DNA-binding domain"/>
    <property type="match status" value="1"/>
</dbReference>
<dbReference type="PRINTS" id="PR00039">
    <property type="entry name" value="HTHLYSR"/>
</dbReference>
<keyword evidence="3 6" id="KW-0238">DNA-binding</keyword>
<keyword evidence="4" id="KW-0804">Transcription</keyword>